<dbReference type="GO" id="GO:0008270">
    <property type="term" value="F:zinc ion binding"/>
    <property type="evidence" value="ECO:0007669"/>
    <property type="project" value="UniProtKB-KW"/>
</dbReference>
<dbReference type="Gene3D" id="1.10.472.30">
    <property type="entry name" value="Transcription elongation factor S-II, central domain"/>
    <property type="match status" value="1"/>
</dbReference>
<keyword evidence="2" id="KW-0863">Zinc-finger</keyword>
<dbReference type="SMART" id="SM00440">
    <property type="entry name" value="ZnF_C2C2"/>
    <property type="match status" value="1"/>
</dbReference>
<reference evidence="5" key="1">
    <citation type="journal article" date="2020" name="Nature">
        <title>Giant virus diversity and host interactions through global metagenomics.</title>
        <authorList>
            <person name="Schulz F."/>
            <person name="Roux S."/>
            <person name="Paez-Espino D."/>
            <person name="Jungbluth S."/>
            <person name="Walsh D.A."/>
            <person name="Denef V.J."/>
            <person name="McMahon K.D."/>
            <person name="Konstantinidis K.T."/>
            <person name="Eloe-Fadrosh E.A."/>
            <person name="Kyrpides N.C."/>
            <person name="Woyke T."/>
        </authorList>
    </citation>
    <scope>NUCLEOTIDE SEQUENCE</scope>
    <source>
        <strain evidence="5">GVMAG-M-3300023184-120</strain>
    </source>
</reference>
<dbReference type="Gene3D" id="2.20.25.10">
    <property type="match status" value="1"/>
</dbReference>
<evidence type="ECO:0000256" key="3">
    <source>
        <dbReference type="ARBA" id="ARBA00022833"/>
    </source>
</evidence>
<dbReference type="SUPFAM" id="SSF57783">
    <property type="entry name" value="Zinc beta-ribbon"/>
    <property type="match status" value="1"/>
</dbReference>
<organism evidence="5">
    <name type="scientific">viral metagenome</name>
    <dbReference type="NCBI Taxonomy" id="1070528"/>
    <lineage>
        <taxon>unclassified sequences</taxon>
        <taxon>metagenomes</taxon>
        <taxon>organismal metagenomes</taxon>
    </lineage>
</organism>
<keyword evidence="1" id="KW-0479">Metal-binding</keyword>
<dbReference type="AlphaFoldDB" id="A0A6C0HIH7"/>
<dbReference type="GO" id="GO:0006351">
    <property type="term" value="P:DNA-templated transcription"/>
    <property type="evidence" value="ECO:0007669"/>
    <property type="project" value="InterPro"/>
</dbReference>
<evidence type="ECO:0000313" key="5">
    <source>
        <dbReference type="EMBL" id="QHT80299.1"/>
    </source>
</evidence>
<protein>
    <recommendedName>
        <fullName evidence="4">TFIIS-type domain-containing protein</fullName>
    </recommendedName>
</protein>
<evidence type="ECO:0000256" key="1">
    <source>
        <dbReference type="ARBA" id="ARBA00022723"/>
    </source>
</evidence>
<keyword evidence="3" id="KW-0862">Zinc</keyword>
<dbReference type="PANTHER" id="PTHR11477:SF0">
    <property type="entry name" value="IP08861P-RELATED"/>
    <property type="match status" value="1"/>
</dbReference>
<sequence>MSIVHSLQSKPDAFRGNMQIQFGKIMGCDITGKNVEMGVYNYAIQEAIKREIIKKWKNPLFCEIYISRLRTIFNNLETNKELRDQLLNGSISPKDFAFITHQEMKPIIWQALIEKQSKRVKNQFSIHLEASTDMFTCKKCKSKRCTYYELQTRSADEAATIFITCLDCGKNWKN</sequence>
<dbReference type="GO" id="GO:0003676">
    <property type="term" value="F:nucleic acid binding"/>
    <property type="evidence" value="ECO:0007669"/>
    <property type="project" value="InterPro"/>
</dbReference>
<dbReference type="PANTHER" id="PTHR11477">
    <property type="entry name" value="TRANSCRIPTION FACTOR S-II ZINC FINGER DOMAIN-CONTAINING PROTEIN"/>
    <property type="match status" value="1"/>
</dbReference>
<dbReference type="PROSITE" id="PS00466">
    <property type="entry name" value="ZF_TFIIS_1"/>
    <property type="match status" value="1"/>
</dbReference>
<dbReference type="InterPro" id="IPR003618">
    <property type="entry name" value="TFIIS_cen_dom"/>
</dbReference>
<dbReference type="EMBL" id="MN739967">
    <property type="protein sequence ID" value="QHT80299.1"/>
    <property type="molecule type" value="Genomic_DNA"/>
</dbReference>
<evidence type="ECO:0000259" key="4">
    <source>
        <dbReference type="PROSITE" id="PS51133"/>
    </source>
</evidence>
<accession>A0A6C0HIH7</accession>
<dbReference type="GO" id="GO:0005634">
    <property type="term" value="C:nucleus"/>
    <property type="evidence" value="ECO:0007669"/>
    <property type="project" value="TreeGrafter"/>
</dbReference>
<name>A0A6C0HIH7_9ZZZZ</name>
<evidence type="ECO:0000256" key="2">
    <source>
        <dbReference type="ARBA" id="ARBA00022771"/>
    </source>
</evidence>
<dbReference type="SUPFAM" id="SSF46942">
    <property type="entry name" value="Elongation factor TFIIS domain 2"/>
    <property type="match status" value="1"/>
</dbReference>
<dbReference type="InterPro" id="IPR001222">
    <property type="entry name" value="Znf_TFIIS"/>
</dbReference>
<feature type="domain" description="TFIIS-type" evidence="4">
    <location>
        <begin position="133"/>
        <end position="173"/>
    </location>
</feature>
<dbReference type="Pfam" id="PF01096">
    <property type="entry name" value="Zn_ribbon_TFIIS"/>
    <property type="match status" value="1"/>
</dbReference>
<dbReference type="InterPro" id="IPR036575">
    <property type="entry name" value="TFIIS_cen_dom_sf"/>
</dbReference>
<dbReference type="CDD" id="cd13749">
    <property type="entry name" value="Zn-ribbon_TFIIS"/>
    <property type="match status" value="1"/>
</dbReference>
<dbReference type="Pfam" id="PF07500">
    <property type="entry name" value="TFIIS_M"/>
    <property type="match status" value="1"/>
</dbReference>
<proteinExistence type="predicted"/>
<dbReference type="PROSITE" id="PS51133">
    <property type="entry name" value="ZF_TFIIS_2"/>
    <property type="match status" value="1"/>
</dbReference>